<keyword evidence="14" id="KW-0256">Endoplasmic reticulum</keyword>
<comment type="function">
    <text evidence="14">Catalyzes the third of the four reactions of the long-chain fatty acids elongation cycle. This endoplasmic reticulum-bound enzymatic process, allows the addition of two carbons to the chain of long- and very long-chain fatty acids/VLCFAs per cycle. This enzyme catalyzes the dehydration of the 3-hydroxyacyl-CoA intermediate into trans-2,3-enoyl-CoA, within each cycle of fatty acid elongation. Thereby, it participates to the production of VLCFAs of different chain lengths that are involved in multiple biological processes as precursors of membrane lipids and lipid mediators.</text>
</comment>
<proteinExistence type="inferred from homology"/>
<evidence type="ECO:0000313" key="16">
    <source>
        <dbReference type="Proteomes" id="UP001497623"/>
    </source>
</evidence>
<evidence type="ECO:0000256" key="9">
    <source>
        <dbReference type="ARBA" id="ARBA00023098"/>
    </source>
</evidence>
<evidence type="ECO:0000256" key="5">
    <source>
        <dbReference type="ARBA" id="ARBA00022516"/>
    </source>
</evidence>
<keyword evidence="6 14" id="KW-0812">Transmembrane</keyword>
<gene>
    <name evidence="15" type="ORF">MNOR_LOCUS23285</name>
</gene>
<keyword evidence="8 14" id="KW-1133">Transmembrane helix</keyword>
<comment type="catalytic activity">
    <reaction evidence="13 14">
        <text>a very-long-chain (3R)-3-hydroxyacyl-CoA = a very-long-chain (2E)-enoyl-CoA + H2O</text>
        <dbReference type="Rhea" id="RHEA:45812"/>
        <dbReference type="ChEBI" id="CHEBI:15377"/>
        <dbReference type="ChEBI" id="CHEBI:83728"/>
        <dbReference type="ChEBI" id="CHEBI:85440"/>
        <dbReference type="EC" id="4.2.1.134"/>
    </reaction>
</comment>
<dbReference type="InterPro" id="IPR007482">
    <property type="entry name" value="Tyr_Pase-like_PTPLA"/>
</dbReference>
<dbReference type="PANTHER" id="PTHR11035:SF3">
    <property type="entry name" value="VERY-LONG-CHAIN (3R)-3-HYDROXYACYL-COA DEHYDRATASE"/>
    <property type="match status" value="1"/>
</dbReference>
<feature type="transmembrane region" description="Helical" evidence="14">
    <location>
        <begin position="143"/>
        <end position="163"/>
    </location>
</feature>
<organism evidence="15 16">
    <name type="scientific">Meganyctiphanes norvegica</name>
    <name type="common">Northern krill</name>
    <name type="synonym">Thysanopoda norvegica</name>
    <dbReference type="NCBI Taxonomy" id="48144"/>
    <lineage>
        <taxon>Eukaryota</taxon>
        <taxon>Metazoa</taxon>
        <taxon>Ecdysozoa</taxon>
        <taxon>Arthropoda</taxon>
        <taxon>Crustacea</taxon>
        <taxon>Multicrustacea</taxon>
        <taxon>Malacostraca</taxon>
        <taxon>Eumalacostraca</taxon>
        <taxon>Eucarida</taxon>
        <taxon>Euphausiacea</taxon>
        <taxon>Euphausiidae</taxon>
        <taxon>Meganyctiphanes</taxon>
    </lineage>
</organism>
<feature type="transmembrane region" description="Helical" evidence="14">
    <location>
        <begin position="105"/>
        <end position="123"/>
    </location>
</feature>
<evidence type="ECO:0000256" key="11">
    <source>
        <dbReference type="ARBA" id="ARBA00023160"/>
    </source>
</evidence>
<evidence type="ECO:0000256" key="4">
    <source>
        <dbReference type="ARBA" id="ARBA00013122"/>
    </source>
</evidence>
<dbReference type="PANTHER" id="PTHR11035">
    <property type="entry name" value="VERY-LONG-CHAIN (3R)-3-HYDROXYACYL-COA DEHYDRATASE"/>
    <property type="match status" value="1"/>
</dbReference>
<sequence>MLKWDSLKKCKQYFFGVPGSLLTINMFGKKQLKRKNLNTYLLSTFYNMLAPTESEIRLKSYACFIFLGFYPKKHKMADFSEKSRGLKTTPMAPKKLFDLATQKECYFVFRNAISSYGWMIVLIQTMHQLVYNQEPLRDMWDNVHILLDIFQTLAILEIVHCITGLVRSNPVLTAFQVFSRVFVLWGVLHSAEHSQQSLGLPMLLVAWSVTEVIRYSYYFFNIIDLVPSALTFLRYTLFIGLYPLGVTGELLCSYAALPAISRSNIFSVPLPNKLNFAFDSYYALIVVMLLYIPIQALFTNLFHRAKVL</sequence>
<protein>
    <recommendedName>
        <fullName evidence="4 14">Very-long-chain (3R)-3-hydroxyacyl-CoA dehydratase</fullName>
        <ecNumber evidence="4 14">4.2.1.134</ecNumber>
    </recommendedName>
</protein>
<keyword evidence="11 14" id="KW-0275">Fatty acid biosynthesis</keyword>
<keyword evidence="12 14" id="KW-0456">Lyase</keyword>
<dbReference type="GO" id="GO:0030148">
    <property type="term" value="P:sphingolipid biosynthetic process"/>
    <property type="evidence" value="ECO:0007669"/>
    <property type="project" value="TreeGrafter"/>
</dbReference>
<dbReference type="EMBL" id="CAXKWB010020373">
    <property type="protein sequence ID" value="CAL4122563.1"/>
    <property type="molecule type" value="Genomic_DNA"/>
</dbReference>
<feature type="transmembrane region" description="Helical" evidence="14">
    <location>
        <begin position="232"/>
        <end position="260"/>
    </location>
</feature>
<evidence type="ECO:0000256" key="3">
    <source>
        <dbReference type="ARBA" id="ARBA00007811"/>
    </source>
</evidence>
<comment type="subcellular location">
    <subcellularLocation>
        <location evidence="14">Endoplasmic reticulum membrane</location>
        <topology evidence="14">Multi-pass membrane protein</topology>
    </subcellularLocation>
    <subcellularLocation>
        <location evidence="1">Membrane</location>
        <topology evidence="1">Multi-pass membrane protein</topology>
    </subcellularLocation>
</comment>
<feature type="non-terminal residue" evidence="15">
    <location>
        <position position="308"/>
    </location>
</feature>
<dbReference type="GO" id="GO:0102158">
    <property type="term" value="F:very-long-chain (3R)-3-hydroxyacyl-CoA dehydratase activity"/>
    <property type="evidence" value="ECO:0007669"/>
    <property type="project" value="UniProtKB-EC"/>
</dbReference>
<evidence type="ECO:0000256" key="10">
    <source>
        <dbReference type="ARBA" id="ARBA00023136"/>
    </source>
</evidence>
<reference evidence="15 16" key="1">
    <citation type="submission" date="2024-05" db="EMBL/GenBank/DDBJ databases">
        <authorList>
            <person name="Wallberg A."/>
        </authorList>
    </citation>
    <scope>NUCLEOTIDE SEQUENCE [LARGE SCALE GENOMIC DNA]</scope>
</reference>
<evidence type="ECO:0000256" key="1">
    <source>
        <dbReference type="ARBA" id="ARBA00004141"/>
    </source>
</evidence>
<evidence type="ECO:0000256" key="14">
    <source>
        <dbReference type="RuleBase" id="RU363109"/>
    </source>
</evidence>
<evidence type="ECO:0000313" key="15">
    <source>
        <dbReference type="EMBL" id="CAL4122563.1"/>
    </source>
</evidence>
<feature type="transmembrane region" description="Helical" evidence="14">
    <location>
        <begin position="280"/>
        <end position="302"/>
    </location>
</feature>
<evidence type="ECO:0000256" key="6">
    <source>
        <dbReference type="ARBA" id="ARBA00022692"/>
    </source>
</evidence>
<accession>A0AAV2RBR4</accession>
<dbReference type="EC" id="4.2.1.134" evidence="4 14"/>
<comment type="similarity">
    <text evidence="3 14">Belongs to the very long-chain fatty acids dehydratase HACD family.</text>
</comment>
<keyword evidence="7 14" id="KW-0276">Fatty acid metabolism</keyword>
<evidence type="ECO:0000256" key="13">
    <source>
        <dbReference type="ARBA" id="ARBA00036671"/>
    </source>
</evidence>
<dbReference type="Pfam" id="PF04387">
    <property type="entry name" value="PTPLA"/>
    <property type="match status" value="1"/>
</dbReference>
<name>A0AAV2RBR4_MEGNR</name>
<keyword evidence="10 14" id="KW-0472">Membrane</keyword>
<dbReference type="AlphaFoldDB" id="A0AAV2RBR4"/>
<evidence type="ECO:0000256" key="2">
    <source>
        <dbReference type="ARBA" id="ARBA00005194"/>
    </source>
</evidence>
<evidence type="ECO:0000256" key="7">
    <source>
        <dbReference type="ARBA" id="ARBA00022832"/>
    </source>
</evidence>
<keyword evidence="5 14" id="KW-0444">Lipid biosynthesis</keyword>
<evidence type="ECO:0000256" key="8">
    <source>
        <dbReference type="ARBA" id="ARBA00022989"/>
    </source>
</evidence>
<evidence type="ECO:0000256" key="12">
    <source>
        <dbReference type="ARBA" id="ARBA00023239"/>
    </source>
</evidence>
<comment type="caution">
    <text evidence="15">The sequence shown here is derived from an EMBL/GenBank/DDBJ whole genome shotgun (WGS) entry which is preliminary data.</text>
</comment>
<comment type="caution">
    <text evidence="14">Lacks conserved residue(s) required for the propagation of feature annotation.</text>
</comment>
<keyword evidence="9 14" id="KW-0443">Lipid metabolism</keyword>
<dbReference type="Proteomes" id="UP001497623">
    <property type="component" value="Unassembled WGS sequence"/>
</dbReference>
<dbReference type="GO" id="GO:0005789">
    <property type="term" value="C:endoplasmic reticulum membrane"/>
    <property type="evidence" value="ECO:0007669"/>
    <property type="project" value="UniProtKB-SubCell"/>
</dbReference>
<dbReference type="GO" id="GO:0042761">
    <property type="term" value="P:very long-chain fatty acid biosynthetic process"/>
    <property type="evidence" value="ECO:0007669"/>
    <property type="project" value="TreeGrafter"/>
</dbReference>
<dbReference type="GO" id="GO:0030497">
    <property type="term" value="P:fatty acid elongation"/>
    <property type="evidence" value="ECO:0007669"/>
    <property type="project" value="TreeGrafter"/>
</dbReference>
<comment type="pathway">
    <text evidence="2 14">Lipid metabolism; fatty acid biosynthesis.</text>
</comment>
<keyword evidence="16" id="KW-1185">Reference proteome</keyword>